<dbReference type="RefSeq" id="WP_086631962.1">
    <property type="nucleotide sequence ID" value="NZ_JOPB01000003.1"/>
</dbReference>
<gene>
    <name evidence="1" type="ORF">HK18_05270</name>
</gene>
<sequence length="310" mass="36140">MQKHITYPLKSDEVVITKFFFINCLPDNDIGIFNRCYDDITINILDKTQYKGRYQRIDCDCAARFLNALDQIYNEVNQYRLGNAAKANNVMKAILPFIQIEAHGAEHYIQMANGEKVSSTIFYEKILKINIASENNTILLSNTCYGMSHILSPVGYTSTRQKGYPIATPAYVAISPDQEIYSSHIEKHVYELFHDLITHEGVGQKIIEYATNVNMKIYHCEQRWRELIRLIINEMYPYKKHKESRLTHFITNTPVIKIAPLKTIRKTLKKEYNNELLIAFDTAEKYFLIGKKSTYTLFNVIRDVNKQDKR</sequence>
<comment type="caution">
    <text evidence="1">The sequence shown here is derived from an EMBL/GenBank/DDBJ whole genome shotgun (WGS) entry which is preliminary data.</text>
</comment>
<evidence type="ECO:0000313" key="1">
    <source>
        <dbReference type="EMBL" id="OUI78819.1"/>
    </source>
</evidence>
<dbReference type="AlphaFoldDB" id="A0A251ZVZ1"/>
<dbReference type="EMBL" id="JOPB01000003">
    <property type="protein sequence ID" value="OUI78819.1"/>
    <property type="molecule type" value="Genomic_DNA"/>
</dbReference>
<evidence type="ECO:0000313" key="2">
    <source>
        <dbReference type="Proteomes" id="UP000194946"/>
    </source>
</evidence>
<dbReference type="Proteomes" id="UP000194946">
    <property type="component" value="Unassembled WGS sequence"/>
</dbReference>
<organism evidence="1 2">
    <name type="scientific">Commensalibacter intestini</name>
    <dbReference type="NCBI Taxonomy" id="479936"/>
    <lineage>
        <taxon>Bacteria</taxon>
        <taxon>Pseudomonadati</taxon>
        <taxon>Pseudomonadota</taxon>
        <taxon>Alphaproteobacteria</taxon>
        <taxon>Acetobacterales</taxon>
        <taxon>Acetobacteraceae</taxon>
    </lineage>
</organism>
<reference evidence="2" key="1">
    <citation type="submission" date="2014-06" db="EMBL/GenBank/DDBJ databases">
        <authorList>
            <person name="Winans N.J."/>
            <person name="Newell P.D."/>
            <person name="Douglas A.E."/>
        </authorList>
    </citation>
    <scope>NUCLEOTIDE SEQUENCE [LARGE SCALE GENOMIC DNA]</scope>
    <source>
        <strain evidence="2">DmL_052</strain>
    </source>
</reference>
<keyword evidence="2" id="KW-1185">Reference proteome</keyword>
<proteinExistence type="predicted"/>
<protein>
    <submittedName>
        <fullName evidence="1">Uncharacterized protein</fullName>
    </submittedName>
</protein>
<accession>A0A251ZVZ1</accession>
<name>A0A251ZVZ1_9PROT</name>